<gene>
    <name evidence="1" type="ORF">CSUB01_00504</name>
</gene>
<dbReference type="OrthoDB" id="3786236at2759"/>
<accession>A0A066WU23</accession>
<dbReference type="AlphaFoldDB" id="A0A066WU23"/>
<comment type="caution">
    <text evidence="1">The sequence shown here is derived from an EMBL/GenBank/DDBJ whole genome shotgun (WGS) entry which is preliminary data.</text>
</comment>
<organism evidence="1 2">
    <name type="scientific">Colletotrichum sublineola</name>
    <name type="common">Sorghum anthracnose fungus</name>
    <dbReference type="NCBI Taxonomy" id="1173701"/>
    <lineage>
        <taxon>Eukaryota</taxon>
        <taxon>Fungi</taxon>
        <taxon>Dikarya</taxon>
        <taxon>Ascomycota</taxon>
        <taxon>Pezizomycotina</taxon>
        <taxon>Sordariomycetes</taxon>
        <taxon>Hypocreomycetidae</taxon>
        <taxon>Glomerellales</taxon>
        <taxon>Glomerellaceae</taxon>
        <taxon>Colletotrichum</taxon>
        <taxon>Colletotrichum graminicola species complex</taxon>
    </lineage>
</organism>
<dbReference type="eggNOG" id="ENOG502SV77">
    <property type="taxonomic scope" value="Eukaryota"/>
</dbReference>
<evidence type="ECO:0000313" key="1">
    <source>
        <dbReference type="EMBL" id="KDN60398.1"/>
    </source>
</evidence>
<dbReference type="HOGENOM" id="CLU_1517770_0_0_1"/>
<sequence>MSSSVVFQEGIVIQSALGARKAPLGVLGVQCVFVMIMAGGLDDLTITPPDFRKTIAADQVSNFQVHLLLHGGEAGHALVLQDVVVCGGLCLSPNVKMDFYTTVYRSEVVSETVIVPVVRNMAVSQRVNSVSTCVTGDGHVGILDITFRIISQAGNRGRIWQELKDAVLSPVTEVLTL</sequence>
<dbReference type="EMBL" id="JMSE01001513">
    <property type="protein sequence ID" value="KDN60398.1"/>
    <property type="molecule type" value="Genomic_DNA"/>
</dbReference>
<reference evidence="2" key="1">
    <citation type="journal article" date="2014" name="Genome Announc.">
        <title>Draft genome sequence of Colletotrichum sublineola, a destructive pathogen of cultivated sorghum.</title>
        <authorList>
            <person name="Baroncelli R."/>
            <person name="Sanz-Martin J.M."/>
            <person name="Rech G.E."/>
            <person name="Sukno S.A."/>
            <person name="Thon M.R."/>
        </authorList>
    </citation>
    <scope>NUCLEOTIDE SEQUENCE [LARGE SCALE GENOMIC DNA]</scope>
    <source>
        <strain evidence="2">TX430BB</strain>
    </source>
</reference>
<protein>
    <submittedName>
        <fullName evidence="1">Uncharacterized protein</fullName>
    </submittedName>
</protein>
<proteinExistence type="predicted"/>
<dbReference type="Proteomes" id="UP000027238">
    <property type="component" value="Unassembled WGS sequence"/>
</dbReference>
<name>A0A066WU23_COLSU</name>
<evidence type="ECO:0000313" key="2">
    <source>
        <dbReference type="Proteomes" id="UP000027238"/>
    </source>
</evidence>
<keyword evidence="2" id="KW-1185">Reference proteome</keyword>